<organism evidence="2 3">
    <name type="scientific">Paramagnetospirillum marisnigri</name>
    <dbReference type="NCBI Taxonomy" id="1285242"/>
    <lineage>
        <taxon>Bacteria</taxon>
        <taxon>Pseudomonadati</taxon>
        <taxon>Pseudomonadota</taxon>
        <taxon>Alphaproteobacteria</taxon>
        <taxon>Rhodospirillales</taxon>
        <taxon>Magnetospirillaceae</taxon>
        <taxon>Paramagnetospirillum</taxon>
    </lineage>
</organism>
<feature type="transmembrane region" description="Helical" evidence="1">
    <location>
        <begin position="117"/>
        <end position="139"/>
    </location>
</feature>
<keyword evidence="1" id="KW-0812">Transmembrane</keyword>
<name>A0A178MY50_9PROT</name>
<evidence type="ECO:0000313" key="3">
    <source>
        <dbReference type="Proteomes" id="UP000078428"/>
    </source>
</evidence>
<reference evidence="2 3" key="1">
    <citation type="submission" date="2016-04" db="EMBL/GenBank/DDBJ databases">
        <title>Draft genome sequence of freshwater magnetotactic bacteria Magnetospirillum marisnigri SP-1 and Magnetospirillum moscoviense BB-1.</title>
        <authorList>
            <person name="Koziaeva V."/>
            <person name="Dziuba M.V."/>
            <person name="Ivanov T.M."/>
            <person name="Kuznetsov B."/>
            <person name="Grouzdev D.S."/>
        </authorList>
    </citation>
    <scope>NUCLEOTIDE SEQUENCE [LARGE SCALE GENOMIC DNA]</scope>
    <source>
        <strain evidence="2 3">SP-1</strain>
    </source>
</reference>
<feature type="transmembrane region" description="Helical" evidence="1">
    <location>
        <begin position="90"/>
        <end position="111"/>
    </location>
</feature>
<feature type="transmembrane region" description="Helical" evidence="1">
    <location>
        <begin position="291"/>
        <end position="310"/>
    </location>
</feature>
<dbReference type="EMBL" id="LWQT01000028">
    <property type="protein sequence ID" value="OAN54680.1"/>
    <property type="molecule type" value="Genomic_DNA"/>
</dbReference>
<proteinExistence type="predicted"/>
<feature type="transmembrane region" description="Helical" evidence="1">
    <location>
        <begin position="262"/>
        <end position="279"/>
    </location>
</feature>
<feature type="transmembrane region" description="Helical" evidence="1">
    <location>
        <begin position="181"/>
        <end position="201"/>
    </location>
</feature>
<evidence type="ECO:0000313" key="2">
    <source>
        <dbReference type="EMBL" id="OAN54680.1"/>
    </source>
</evidence>
<keyword evidence="1" id="KW-0472">Membrane</keyword>
<comment type="caution">
    <text evidence="2">The sequence shown here is derived from an EMBL/GenBank/DDBJ whole genome shotgun (WGS) entry which is preliminary data.</text>
</comment>
<keyword evidence="1" id="KW-1133">Transmembrane helix</keyword>
<protein>
    <submittedName>
        <fullName evidence="2">Uncharacterized protein</fullName>
    </submittedName>
</protein>
<dbReference type="AlphaFoldDB" id="A0A178MY50"/>
<gene>
    <name evidence="2" type="ORF">A6A04_12205</name>
</gene>
<sequence>MILAMASLRPRTLDATLVILLAATGGGLAGWRWCEMMPHAVTAAAALTGLSGYGPDAIPLLAAKGSPSLVNTLAIGLLRAGLSMTEAARLLFALQGGLYCAAAALLIHALSGRLTTALAAAGAFLVLLPLAGGIDYSDYMILALGPPTHGILALGLTLAAVATMAMGWIAVTVVVLVMTSLAHPLMGLYASALFLAALWLADGRVTAGGWLRIVGFTFLGNGVALTVILALGGRDGSDGPDDLVARYYDLWDYHRNVPIDNMLGLMCLQCAAMGGLAWFQRNRQWRPSVAWMLVLAAASGLALYLGFHIGRDVLPSSLLLIMPNRFINIPLALSFPVLVGQTLRRGDGLGLGLAAGLVAAPLAAQFSGVALIQPVAACVAVAILFATEERQGPGRTDSWLDRVDRRLGRCRPLGSLVLMIAAMGALWAQPGKPLAAEQPAALGLARHVAELGGPILAADTETVKVLTDLVPQAPLTLNIAELDFLPYIPAMLPRVATILGELYAVDFTDPPATTLRRGALILEDAPLDLGTLTPTRAHWERLSRAQWAELARRHGFVAVAAPGRWRLDLTSPLNVRIGPEQSFRIWRL</sequence>
<dbReference type="STRING" id="1285242.A6A04_12205"/>
<keyword evidence="3" id="KW-1185">Reference proteome</keyword>
<feature type="transmembrane region" description="Helical" evidence="1">
    <location>
        <begin position="213"/>
        <end position="233"/>
    </location>
</feature>
<evidence type="ECO:0000256" key="1">
    <source>
        <dbReference type="SAM" id="Phobius"/>
    </source>
</evidence>
<feature type="transmembrane region" description="Helical" evidence="1">
    <location>
        <begin position="408"/>
        <end position="428"/>
    </location>
</feature>
<feature type="transmembrane region" description="Helical" evidence="1">
    <location>
        <begin position="151"/>
        <end position="175"/>
    </location>
</feature>
<accession>A0A178MY50</accession>
<dbReference type="Proteomes" id="UP000078428">
    <property type="component" value="Unassembled WGS sequence"/>
</dbReference>
<feature type="transmembrane region" description="Helical" evidence="1">
    <location>
        <begin position="370"/>
        <end position="387"/>
    </location>
</feature>